<evidence type="ECO:0000313" key="1">
    <source>
        <dbReference type="EMBL" id="KAK8780267.1"/>
    </source>
</evidence>
<comment type="caution">
    <text evidence="1">The sequence shown here is derived from an EMBL/GenBank/DDBJ whole genome shotgun (WGS) entry which is preliminary data.</text>
</comment>
<reference evidence="1 2" key="1">
    <citation type="journal article" date="2023" name="Arcadia Sci">
        <title>De novo assembly of a long-read Amblyomma americanum tick genome.</title>
        <authorList>
            <person name="Chou S."/>
            <person name="Poskanzer K.E."/>
            <person name="Rollins M."/>
            <person name="Thuy-Boun P.S."/>
        </authorList>
    </citation>
    <scope>NUCLEOTIDE SEQUENCE [LARGE SCALE GENOMIC DNA]</scope>
    <source>
        <strain evidence="1">F_SG_1</strain>
        <tissue evidence="1">Salivary glands</tissue>
    </source>
</reference>
<evidence type="ECO:0000313" key="2">
    <source>
        <dbReference type="Proteomes" id="UP001321473"/>
    </source>
</evidence>
<sequence>MEWNENRTDCVSYGMCMLTLEGTKYGANSRRCGQWGLLLWHHRLVTGDSVDLSSRLEAADYRNMFQETRRELSGR</sequence>
<dbReference type="AlphaFoldDB" id="A0AAQ4EZL5"/>
<gene>
    <name evidence="1" type="ORF">V5799_018392</name>
</gene>
<dbReference type="Proteomes" id="UP001321473">
    <property type="component" value="Unassembled WGS sequence"/>
</dbReference>
<keyword evidence="2" id="KW-1185">Reference proteome</keyword>
<protein>
    <submittedName>
        <fullName evidence="1">Uncharacterized protein</fullName>
    </submittedName>
</protein>
<accession>A0AAQ4EZL5</accession>
<name>A0AAQ4EZL5_AMBAM</name>
<organism evidence="1 2">
    <name type="scientific">Amblyomma americanum</name>
    <name type="common">Lone star tick</name>
    <dbReference type="NCBI Taxonomy" id="6943"/>
    <lineage>
        <taxon>Eukaryota</taxon>
        <taxon>Metazoa</taxon>
        <taxon>Ecdysozoa</taxon>
        <taxon>Arthropoda</taxon>
        <taxon>Chelicerata</taxon>
        <taxon>Arachnida</taxon>
        <taxon>Acari</taxon>
        <taxon>Parasitiformes</taxon>
        <taxon>Ixodida</taxon>
        <taxon>Ixodoidea</taxon>
        <taxon>Ixodidae</taxon>
        <taxon>Amblyomminae</taxon>
        <taxon>Amblyomma</taxon>
    </lineage>
</organism>
<dbReference type="EMBL" id="JARKHS020009043">
    <property type="protein sequence ID" value="KAK8780267.1"/>
    <property type="molecule type" value="Genomic_DNA"/>
</dbReference>
<proteinExistence type="predicted"/>